<dbReference type="PANTHER" id="PTHR46470">
    <property type="entry name" value="N-ACYLNEURAMINATE-9-PHOSPHATASE"/>
    <property type="match status" value="1"/>
</dbReference>
<comment type="cofactor">
    <cofactor evidence="1">
        <name>Mg(2+)</name>
        <dbReference type="ChEBI" id="CHEBI:18420"/>
    </cofactor>
</comment>
<organism evidence="5 6">
    <name type="scientific">Fictibacillus phosphorivorans</name>
    <dbReference type="NCBI Taxonomy" id="1221500"/>
    <lineage>
        <taxon>Bacteria</taxon>
        <taxon>Bacillati</taxon>
        <taxon>Bacillota</taxon>
        <taxon>Bacilli</taxon>
        <taxon>Bacillales</taxon>
        <taxon>Fictibacillaceae</taxon>
        <taxon>Fictibacillus</taxon>
    </lineage>
</organism>
<dbReference type="InterPro" id="IPR023214">
    <property type="entry name" value="HAD_sf"/>
</dbReference>
<dbReference type="PANTHER" id="PTHR46470:SF2">
    <property type="entry name" value="GLYCERALDEHYDE 3-PHOSPHATE PHOSPHATASE"/>
    <property type="match status" value="1"/>
</dbReference>
<dbReference type="RefSeq" id="WP_066244857.1">
    <property type="nucleotide sequence ID" value="NZ_LRFC01000038.1"/>
</dbReference>
<dbReference type="AlphaFoldDB" id="A0A165MYW6"/>
<reference evidence="6" key="1">
    <citation type="submission" date="2016-01" db="EMBL/GenBank/DDBJ databases">
        <title>Draft genome of Chromobacterium sp. F49.</title>
        <authorList>
            <person name="Hong K.W."/>
        </authorList>
    </citation>
    <scope>NUCLEOTIDE SEQUENCE [LARGE SCALE GENOMIC DNA]</scope>
    <source>
        <strain evidence="6">P7IIIA</strain>
    </source>
</reference>
<sequence>MIKAVLFDLDGTLLDRDTSVKKFVEDQHTRLSSVLSHIPKKIFAEKFIELEQNGYVWKDKVYQKLADELAVRRMPPGELLEDYLTHFKHHCTPFPNLVNMLDELKKKGLRLGLVTNGYGVFQNDTIKALEIKEYFDTILISEMEGLSKPDPLLFERAAERLNVKTEECMFVGDHPKNDVEAAKNTGMLAVWKTSPYWDEAEAADYRINDLEELKKIIENEEKKQYNLQR</sequence>
<dbReference type="GO" id="GO:0046872">
    <property type="term" value="F:metal ion binding"/>
    <property type="evidence" value="ECO:0007669"/>
    <property type="project" value="UniProtKB-KW"/>
</dbReference>
<gene>
    <name evidence="5" type="ORF">AWM68_12700</name>
</gene>
<dbReference type="SFLD" id="SFLDG01129">
    <property type="entry name" value="C1.5:_HAD__Beta-PGM__Phosphata"/>
    <property type="match status" value="1"/>
</dbReference>
<dbReference type="OrthoDB" id="9809962at2"/>
<dbReference type="InterPro" id="IPR036412">
    <property type="entry name" value="HAD-like_sf"/>
</dbReference>
<keyword evidence="6" id="KW-1185">Reference proteome</keyword>
<dbReference type="GO" id="GO:0016791">
    <property type="term" value="F:phosphatase activity"/>
    <property type="evidence" value="ECO:0007669"/>
    <property type="project" value="TreeGrafter"/>
</dbReference>
<dbReference type="PRINTS" id="PR00413">
    <property type="entry name" value="HADHALOGNASE"/>
</dbReference>
<evidence type="ECO:0000313" key="5">
    <source>
        <dbReference type="EMBL" id="KZE63964.1"/>
    </source>
</evidence>
<dbReference type="EMBL" id="LRFC01000038">
    <property type="protein sequence ID" value="KZE63964.1"/>
    <property type="molecule type" value="Genomic_DNA"/>
</dbReference>
<evidence type="ECO:0000256" key="1">
    <source>
        <dbReference type="ARBA" id="ARBA00001946"/>
    </source>
</evidence>
<keyword evidence="4" id="KW-0460">Magnesium</keyword>
<dbReference type="InterPro" id="IPR051400">
    <property type="entry name" value="HAD-like_hydrolase"/>
</dbReference>
<keyword evidence="3" id="KW-0378">Hydrolase</keyword>
<dbReference type="GO" id="GO:0044281">
    <property type="term" value="P:small molecule metabolic process"/>
    <property type="evidence" value="ECO:0007669"/>
    <property type="project" value="UniProtKB-ARBA"/>
</dbReference>
<dbReference type="InterPro" id="IPR006439">
    <property type="entry name" value="HAD-SF_hydro_IA"/>
</dbReference>
<name>A0A165MYW6_9BACL</name>
<accession>A0A165MYW6</accession>
<dbReference type="Pfam" id="PF13419">
    <property type="entry name" value="HAD_2"/>
    <property type="match status" value="1"/>
</dbReference>
<dbReference type="Gene3D" id="1.10.150.520">
    <property type="match status" value="1"/>
</dbReference>
<dbReference type="NCBIfam" id="TIGR01509">
    <property type="entry name" value="HAD-SF-IA-v3"/>
    <property type="match status" value="1"/>
</dbReference>
<comment type="caution">
    <text evidence="5">The sequence shown here is derived from an EMBL/GenBank/DDBJ whole genome shotgun (WGS) entry which is preliminary data.</text>
</comment>
<dbReference type="SFLD" id="SFLDS00003">
    <property type="entry name" value="Haloacid_Dehalogenase"/>
    <property type="match status" value="1"/>
</dbReference>
<dbReference type="SFLD" id="SFLDG01135">
    <property type="entry name" value="C1.5.6:_HAD__Beta-PGM__Phospha"/>
    <property type="match status" value="1"/>
</dbReference>
<evidence type="ECO:0000256" key="4">
    <source>
        <dbReference type="ARBA" id="ARBA00022842"/>
    </source>
</evidence>
<dbReference type="NCBIfam" id="TIGR01549">
    <property type="entry name" value="HAD-SF-IA-v1"/>
    <property type="match status" value="1"/>
</dbReference>
<evidence type="ECO:0000256" key="3">
    <source>
        <dbReference type="ARBA" id="ARBA00022801"/>
    </source>
</evidence>
<evidence type="ECO:0000256" key="2">
    <source>
        <dbReference type="ARBA" id="ARBA00022723"/>
    </source>
</evidence>
<evidence type="ECO:0000313" key="6">
    <source>
        <dbReference type="Proteomes" id="UP000076567"/>
    </source>
</evidence>
<protein>
    <submittedName>
        <fullName evidence="5">L-2-haloalkanoic acid dehalogenase</fullName>
    </submittedName>
</protein>
<proteinExistence type="predicted"/>
<dbReference type="SUPFAM" id="SSF56784">
    <property type="entry name" value="HAD-like"/>
    <property type="match status" value="1"/>
</dbReference>
<dbReference type="InterPro" id="IPR041492">
    <property type="entry name" value="HAD_2"/>
</dbReference>
<dbReference type="Proteomes" id="UP000076567">
    <property type="component" value="Unassembled WGS sequence"/>
</dbReference>
<dbReference type="Gene3D" id="3.40.50.1000">
    <property type="entry name" value="HAD superfamily/HAD-like"/>
    <property type="match status" value="1"/>
</dbReference>
<keyword evidence="2" id="KW-0479">Metal-binding</keyword>